<reference evidence="3" key="1">
    <citation type="journal article" date="2002" name="Science">
        <title>The draft genome of Ciona intestinalis: insights into chordate and vertebrate origins.</title>
        <authorList>
            <person name="Dehal P."/>
            <person name="Satou Y."/>
            <person name="Campbell R.K."/>
            <person name="Chapman J."/>
            <person name="Degnan B."/>
            <person name="De Tomaso A."/>
            <person name="Davidson B."/>
            <person name="Di Gregorio A."/>
            <person name="Gelpke M."/>
            <person name="Goodstein D.M."/>
            <person name="Harafuji N."/>
            <person name="Hastings K.E."/>
            <person name="Ho I."/>
            <person name="Hotta K."/>
            <person name="Huang W."/>
            <person name="Kawashima T."/>
            <person name="Lemaire P."/>
            <person name="Martinez D."/>
            <person name="Meinertzhagen I.A."/>
            <person name="Necula S."/>
            <person name="Nonaka M."/>
            <person name="Putnam N."/>
            <person name="Rash S."/>
            <person name="Saiga H."/>
            <person name="Satake M."/>
            <person name="Terry A."/>
            <person name="Yamada L."/>
            <person name="Wang H.G."/>
            <person name="Awazu S."/>
            <person name="Azumi K."/>
            <person name="Boore J."/>
            <person name="Branno M."/>
            <person name="Chin-Bow S."/>
            <person name="DeSantis R."/>
            <person name="Doyle S."/>
            <person name="Francino P."/>
            <person name="Keys D.N."/>
            <person name="Haga S."/>
            <person name="Hayashi H."/>
            <person name="Hino K."/>
            <person name="Imai K.S."/>
            <person name="Inaba K."/>
            <person name="Kano S."/>
            <person name="Kobayashi K."/>
            <person name="Kobayashi M."/>
            <person name="Lee B.I."/>
            <person name="Makabe K.W."/>
            <person name="Manohar C."/>
            <person name="Matassi G."/>
            <person name="Medina M."/>
            <person name="Mochizuki Y."/>
            <person name="Mount S."/>
            <person name="Morishita T."/>
            <person name="Miura S."/>
            <person name="Nakayama A."/>
            <person name="Nishizaka S."/>
            <person name="Nomoto H."/>
            <person name="Ohta F."/>
            <person name="Oishi K."/>
            <person name="Rigoutsos I."/>
            <person name="Sano M."/>
            <person name="Sasaki A."/>
            <person name="Sasakura Y."/>
            <person name="Shoguchi E."/>
            <person name="Shin-i T."/>
            <person name="Spagnuolo A."/>
            <person name="Stainier D."/>
            <person name="Suzuki M.M."/>
            <person name="Tassy O."/>
            <person name="Takatori N."/>
            <person name="Tokuoka M."/>
            <person name="Yagi K."/>
            <person name="Yoshizaki F."/>
            <person name="Wada S."/>
            <person name="Zhang C."/>
            <person name="Hyatt P.D."/>
            <person name="Larimer F."/>
            <person name="Detter C."/>
            <person name="Doggett N."/>
            <person name="Glavina T."/>
            <person name="Hawkins T."/>
            <person name="Richardson P."/>
            <person name="Lucas S."/>
            <person name="Kohara Y."/>
            <person name="Levine M."/>
            <person name="Satoh N."/>
            <person name="Rokhsar D.S."/>
        </authorList>
    </citation>
    <scope>NUCLEOTIDE SEQUENCE [LARGE SCALE GENOMIC DNA]</scope>
</reference>
<dbReference type="EMBL" id="EAAA01001262">
    <property type="status" value="NOT_ANNOTATED_CDS"/>
    <property type="molecule type" value="Genomic_DNA"/>
</dbReference>
<protein>
    <submittedName>
        <fullName evidence="2">Uncharacterized LOC100183365</fullName>
    </submittedName>
</protein>
<feature type="compositionally biased region" description="Polar residues" evidence="1">
    <location>
        <begin position="41"/>
        <end position="60"/>
    </location>
</feature>
<reference evidence="2" key="4">
    <citation type="submission" date="2025-09" db="UniProtKB">
        <authorList>
            <consortium name="Ensembl"/>
        </authorList>
    </citation>
    <scope>IDENTIFICATION</scope>
</reference>
<dbReference type="Proteomes" id="UP000008144">
    <property type="component" value="Chromosome 14"/>
</dbReference>
<dbReference type="AlphaFoldDB" id="F6TLV8"/>
<accession>F6TLV8</accession>
<organism evidence="2 3">
    <name type="scientific">Ciona intestinalis</name>
    <name type="common">Transparent sea squirt</name>
    <name type="synonym">Ascidia intestinalis</name>
    <dbReference type="NCBI Taxonomy" id="7719"/>
    <lineage>
        <taxon>Eukaryota</taxon>
        <taxon>Metazoa</taxon>
        <taxon>Chordata</taxon>
        <taxon>Tunicata</taxon>
        <taxon>Ascidiacea</taxon>
        <taxon>Phlebobranchia</taxon>
        <taxon>Cionidae</taxon>
        <taxon>Ciona</taxon>
    </lineage>
</organism>
<feature type="region of interest" description="Disordered" evidence="1">
    <location>
        <begin position="28"/>
        <end position="60"/>
    </location>
</feature>
<dbReference type="GeneTree" id="ENSGT00530000067965"/>
<sequence length="340" mass="37528">MFNQDVNPQTGSQACRPVSNTYKSSIFNMGETERPTPQPKRINQQPRNTNNIFQTNGNANVKQKFPKANISKIPMFNESNQQRPSTAPCRSKRAVGNNLSSTVFNDPHYPDSQQSVGISRPKTAWKYTSRNTTSTVFSSDSGQTKPRVRKSLQKKSTVFDTQGDGAVSPETNKTHKIKLSNTFRSSVMSQKQEPLSPRSFVKSFEMKCSLSNGCNVVEESRPHVGIRSNNGYVSKNRSSQSRVMGGQENRVTDVITSANSNGLINYIRGKKPTTEIEESTPCWSNEAKQKSSLWSSGFNPSKIADRSTAAKITESTIFSSDNAKPGLFSADGKCSPMKSI</sequence>
<feature type="region of interest" description="Disordered" evidence="1">
    <location>
        <begin position="1"/>
        <end position="20"/>
    </location>
</feature>
<keyword evidence="3" id="KW-1185">Reference proteome</keyword>
<feature type="region of interest" description="Disordered" evidence="1">
    <location>
        <begin position="131"/>
        <end position="151"/>
    </location>
</feature>
<evidence type="ECO:0000313" key="2">
    <source>
        <dbReference type="Ensembl" id="ENSCINP00000007174.3"/>
    </source>
</evidence>
<reference evidence="2" key="2">
    <citation type="journal article" date="2008" name="Genome Biol.">
        <title>Improved genome assembly and evidence-based global gene model set for the chordate Ciona intestinalis: new insight into intron and operon populations.</title>
        <authorList>
            <person name="Satou Y."/>
            <person name="Mineta K."/>
            <person name="Ogasawara M."/>
            <person name="Sasakura Y."/>
            <person name="Shoguchi E."/>
            <person name="Ueno K."/>
            <person name="Yamada L."/>
            <person name="Matsumoto J."/>
            <person name="Wasserscheid J."/>
            <person name="Dewar K."/>
            <person name="Wiley G.B."/>
            <person name="Macmil S.L."/>
            <person name="Roe B.A."/>
            <person name="Zeller R.W."/>
            <person name="Hastings K.E."/>
            <person name="Lemaire P."/>
            <person name="Lindquist E."/>
            <person name="Endo T."/>
            <person name="Hotta K."/>
            <person name="Inaba K."/>
        </authorList>
    </citation>
    <scope>NUCLEOTIDE SEQUENCE [LARGE SCALE GENOMIC DNA]</scope>
    <source>
        <strain evidence="2">wild type</strain>
    </source>
</reference>
<dbReference type="OMA" id="PNTAPCK"/>
<dbReference type="HOGENOM" id="CLU_807837_0_0_1"/>
<evidence type="ECO:0000256" key="1">
    <source>
        <dbReference type="SAM" id="MobiDB-lite"/>
    </source>
</evidence>
<dbReference type="InParanoid" id="F6TLV8"/>
<name>F6TLV8_CIOIN</name>
<feature type="compositionally biased region" description="Polar residues" evidence="1">
    <location>
        <begin position="131"/>
        <end position="144"/>
    </location>
</feature>
<proteinExistence type="predicted"/>
<dbReference type="Ensembl" id="ENSCINT00000007174.3">
    <property type="protein sequence ID" value="ENSCINP00000007174.3"/>
    <property type="gene ID" value="ENSCING00000003499.3"/>
</dbReference>
<evidence type="ECO:0000313" key="3">
    <source>
        <dbReference type="Proteomes" id="UP000008144"/>
    </source>
</evidence>
<gene>
    <name evidence="2" type="primary">LOC100183365</name>
</gene>
<reference evidence="2" key="3">
    <citation type="submission" date="2025-08" db="UniProtKB">
        <authorList>
            <consortium name="Ensembl"/>
        </authorList>
    </citation>
    <scope>IDENTIFICATION</scope>
</reference>